<evidence type="ECO:0000256" key="3">
    <source>
        <dbReference type="ARBA" id="ARBA00023187"/>
    </source>
</evidence>
<keyword evidence="4" id="KW-0539">Nucleus</keyword>
<feature type="domain" description="Splicing factor SF3a60 binding" evidence="6">
    <location>
        <begin position="75"/>
        <end position="100"/>
    </location>
</feature>
<evidence type="ECO:0000313" key="9">
    <source>
        <dbReference type="EMBL" id="KAK9814485.1"/>
    </source>
</evidence>
<evidence type="ECO:0000256" key="2">
    <source>
        <dbReference type="ARBA" id="ARBA00022664"/>
    </source>
</evidence>
<sequence>MASTLLEQTRASHEEMELLERLIVRDFHTEAKSHKERLYQNHRVRAKLDQMQTLATRLAQVYHDDDGARKEEIAALRGENMYSTFYDRLKEVRDYHRRHPTLDVTEAENHEDRLKEQPRVEFSGEEALGRFLDLHEHHNRFLNSKFGRQVEYAEYVSSLTAFDQVPRQQRLARAYREYLSGLLAYLESFYERSQPLSSLAKAYKGLEEETRSACEVGGLSGWEDRGVRQAAPEVSSQIDLEAFESVDELEMLGAERLKELLAALGLKCGGTPRQRAARLMLTKHTPLEQLDRKLFAKGTIPQSRGGEMARQQEAAWETVLLEAKLGRLCSVLGNVLDDTKSNVEKKAARTYEELQAEQEEADLEGMVTDSDEEDEFVYNPLKLPLGWDGKPIPYWLYKLHGLNQEFKCEICGNASYWGRRAFERHFKEYRHQNGMRALGIPNNKNFYEVTKIADAQALWKNMQEREKGGFRAEMEEEYEDGQGNVYNKKTYEDLKRQGLID</sequence>
<dbReference type="AlphaFoldDB" id="A0AAW1PXF9"/>
<dbReference type="GO" id="GO:0003723">
    <property type="term" value="F:RNA binding"/>
    <property type="evidence" value="ECO:0007669"/>
    <property type="project" value="InterPro"/>
</dbReference>
<evidence type="ECO:0008006" key="11">
    <source>
        <dbReference type="Google" id="ProtNLM"/>
    </source>
</evidence>
<feature type="domain" description="SDE2/SF3A3 SAP" evidence="7">
    <location>
        <begin position="220"/>
        <end position="297"/>
    </location>
</feature>
<dbReference type="GO" id="GO:0005681">
    <property type="term" value="C:spliceosomal complex"/>
    <property type="evidence" value="ECO:0007669"/>
    <property type="project" value="InterPro"/>
</dbReference>
<evidence type="ECO:0000313" key="10">
    <source>
        <dbReference type="Proteomes" id="UP001489004"/>
    </source>
</evidence>
<dbReference type="InterPro" id="IPR025086">
    <property type="entry name" value="SDE2/SF3A3_SAP"/>
</dbReference>
<dbReference type="InterPro" id="IPR031774">
    <property type="entry name" value="SF3A3_dom"/>
</dbReference>
<comment type="caution">
    <text evidence="9">The sequence shown here is derived from an EMBL/GenBank/DDBJ whole genome shotgun (WGS) entry which is preliminary data.</text>
</comment>
<keyword evidence="10" id="KW-1185">Reference proteome</keyword>
<evidence type="ECO:0000259" key="6">
    <source>
        <dbReference type="Pfam" id="PF12108"/>
    </source>
</evidence>
<keyword evidence="2" id="KW-0507">mRNA processing</keyword>
<reference evidence="9 10" key="1">
    <citation type="journal article" date="2024" name="Nat. Commun.">
        <title>Phylogenomics reveals the evolutionary origins of lichenization in chlorophyte algae.</title>
        <authorList>
            <person name="Puginier C."/>
            <person name="Libourel C."/>
            <person name="Otte J."/>
            <person name="Skaloud P."/>
            <person name="Haon M."/>
            <person name="Grisel S."/>
            <person name="Petersen M."/>
            <person name="Berrin J.G."/>
            <person name="Delaux P.M."/>
            <person name="Dal Grande F."/>
            <person name="Keller J."/>
        </authorList>
    </citation>
    <scope>NUCLEOTIDE SEQUENCE [LARGE SCALE GENOMIC DNA]</scope>
    <source>
        <strain evidence="9 10">SAG 2043</strain>
    </source>
</reference>
<dbReference type="Pfam" id="PF13297">
    <property type="entry name" value="SDE2_2C"/>
    <property type="match status" value="1"/>
</dbReference>
<evidence type="ECO:0000256" key="1">
    <source>
        <dbReference type="ARBA" id="ARBA00004123"/>
    </source>
</evidence>
<protein>
    <recommendedName>
        <fullName evidence="11">Matrin-type domain-containing protein</fullName>
    </recommendedName>
</protein>
<comment type="subcellular location">
    <subcellularLocation>
        <location evidence="1">Nucleus</location>
    </subcellularLocation>
</comment>
<dbReference type="PANTHER" id="PTHR12786">
    <property type="entry name" value="SPLICING FACTOR SF3A-RELATED"/>
    <property type="match status" value="1"/>
</dbReference>
<dbReference type="InterPro" id="IPR021966">
    <property type="entry name" value="SF3a60_bindingd"/>
</dbReference>
<dbReference type="InterPro" id="IPR024598">
    <property type="entry name" value="SF3a60/Prp9_C"/>
</dbReference>
<feature type="domain" description="SF3A3" evidence="8">
    <location>
        <begin position="121"/>
        <end position="170"/>
    </location>
</feature>
<dbReference type="Proteomes" id="UP001489004">
    <property type="component" value="Unassembled WGS sequence"/>
</dbReference>
<dbReference type="PANTHER" id="PTHR12786:SF2">
    <property type="entry name" value="SPLICING FACTOR 3A SUBUNIT 3"/>
    <property type="match status" value="1"/>
</dbReference>
<organism evidence="9 10">
    <name type="scientific">[Myrmecia] bisecta</name>
    <dbReference type="NCBI Taxonomy" id="41462"/>
    <lineage>
        <taxon>Eukaryota</taxon>
        <taxon>Viridiplantae</taxon>
        <taxon>Chlorophyta</taxon>
        <taxon>core chlorophytes</taxon>
        <taxon>Trebouxiophyceae</taxon>
        <taxon>Trebouxiales</taxon>
        <taxon>Trebouxiaceae</taxon>
        <taxon>Myrmecia</taxon>
    </lineage>
</organism>
<dbReference type="GO" id="GO:0000398">
    <property type="term" value="P:mRNA splicing, via spliceosome"/>
    <property type="evidence" value="ECO:0007669"/>
    <property type="project" value="InterPro"/>
</dbReference>
<proteinExistence type="predicted"/>
<evidence type="ECO:0000259" key="7">
    <source>
        <dbReference type="Pfam" id="PF13297"/>
    </source>
</evidence>
<dbReference type="Pfam" id="PF16837">
    <property type="entry name" value="SF3A3"/>
    <property type="match status" value="1"/>
</dbReference>
<evidence type="ECO:0000259" key="5">
    <source>
        <dbReference type="Pfam" id="PF11931"/>
    </source>
</evidence>
<dbReference type="InterPro" id="IPR051421">
    <property type="entry name" value="RNA_Proc_DNA_Dmg_Regulator"/>
</dbReference>
<name>A0AAW1PXF9_9CHLO</name>
<dbReference type="EMBL" id="JALJOR010000007">
    <property type="protein sequence ID" value="KAK9814485.1"/>
    <property type="molecule type" value="Genomic_DNA"/>
</dbReference>
<gene>
    <name evidence="9" type="ORF">WJX72_006646</name>
</gene>
<accession>A0AAW1PXF9</accession>
<keyword evidence="3" id="KW-0508">mRNA splicing</keyword>
<dbReference type="Pfam" id="PF11931">
    <property type="entry name" value="SF3a60_Prp9_C"/>
    <property type="match status" value="1"/>
</dbReference>
<evidence type="ECO:0000256" key="4">
    <source>
        <dbReference type="ARBA" id="ARBA00023242"/>
    </source>
</evidence>
<feature type="domain" description="Splicing factor SF3a60 /Prp9 subunit C-terminal" evidence="5">
    <location>
        <begin position="382"/>
        <end position="500"/>
    </location>
</feature>
<dbReference type="Pfam" id="PF12108">
    <property type="entry name" value="SF3a60_bindingd"/>
    <property type="match status" value="1"/>
</dbReference>
<evidence type="ECO:0000259" key="8">
    <source>
        <dbReference type="Pfam" id="PF16837"/>
    </source>
</evidence>